<dbReference type="Pfam" id="PF00535">
    <property type="entry name" value="Glycos_transf_2"/>
    <property type="match status" value="1"/>
</dbReference>
<proteinExistence type="inferred from homology"/>
<dbReference type="GO" id="GO:0004582">
    <property type="term" value="F:dolichyl-phosphate beta-D-mannosyltransferase activity"/>
    <property type="evidence" value="ECO:0007669"/>
    <property type="project" value="InterPro"/>
</dbReference>
<accession>A0A833L267</accession>
<keyword evidence="3" id="KW-0808">Transferase</keyword>
<dbReference type="GO" id="GO:0035269">
    <property type="term" value="P:protein O-linked glycosylation via mannose"/>
    <property type="evidence" value="ECO:0007669"/>
    <property type="project" value="TreeGrafter"/>
</dbReference>
<evidence type="ECO:0000259" key="4">
    <source>
        <dbReference type="Pfam" id="PF00535"/>
    </source>
</evidence>
<comment type="similarity">
    <text evidence="1">Belongs to the glycosyltransferase 2 family.</text>
</comment>
<dbReference type="CDD" id="cd06442">
    <property type="entry name" value="DPM1_like"/>
    <property type="match status" value="1"/>
</dbReference>
<name>A0A833L267_UNCSA</name>
<dbReference type="SUPFAM" id="SSF53448">
    <property type="entry name" value="Nucleotide-diphospho-sugar transferases"/>
    <property type="match status" value="1"/>
</dbReference>
<dbReference type="InterPro" id="IPR001173">
    <property type="entry name" value="Glyco_trans_2-like"/>
</dbReference>
<comment type="caution">
    <text evidence="5">The sequence shown here is derived from an EMBL/GenBank/DDBJ whole genome shotgun (WGS) entry which is preliminary data.</text>
</comment>
<dbReference type="InterPro" id="IPR029044">
    <property type="entry name" value="Nucleotide-diphossugar_trans"/>
</dbReference>
<keyword evidence="2" id="KW-0328">Glycosyltransferase</keyword>
<evidence type="ECO:0000256" key="1">
    <source>
        <dbReference type="ARBA" id="ARBA00006739"/>
    </source>
</evidence>
<dbReference type="GO" id="GO:0006506">
    <property type="term" value="P:GPI anchor biosynthetic process"/>
    <property type="evidence" value="ECO:0007669"/>
    <property type="project" value="TreeGrafter"/>
</dbReference>
<organism evidence="5 6">
    <name type="scientific">Candidatus Saganbacteria bacterium</name>
    <dbReference type="NCBI Taxonomy" id="2575572"/>
    <lineage>
        <taxon>Bacteria</taxon>
        <taxon>Bacillati</taxon>
        <taxon>Saganbacteria</taxon>
    </lineage>
</organism>
<dbReference type="Gene3D" id="3.90.550.10">
    <property type="entry name" value="Spore Coat Polysaccharide Biosynthesis Protein SpsA, Chain A"/>
    <property type="match status" value="1"/>
</dbReference>
<evidence type="ECO:0000256" key="3">
    <source>
        <dbReference type="ARBA" id="ARBA00022679"/>
    </source>
</evidence>
<sequence>MLSIIIPTYNEKNNLSELVSRLKAISQDLELIVIDDNSPDGTAEFARHLGLKVIVRPTREGLSSAVIDGFKIAKGTIICVLDADLSHPPEVIPEMLEKIKSGQADFVIGSRFVPGGGSRNWSFMKKLFSELARLAAKPLTDIKDFTSGFFMLKRSVVEGVTLNPIGFKICLEIITKGKYKNAVEVPIVFADCSITKSKMGIAEIFEYFIQVGLLYVDKITGKTKRRK</sequence>
<gene>
    <name evidence="5" type="ORF">FD145_197</name>
</gene>
<dbReference type="GO" id="GO:0016020">
    <property type="term" value="C:membrane"/>
    <property type="evidence" value="ECO:0007669"/>
    <property type="project" value="GOC"/>
</dbReference>
<reference evidence="5 6" key="1">
    <citation type="submission" date="2019-12" db="EMBL/GenBank/DDBJ databases">
        <authorList>
            <person name="Wolfe R."/>
            <person name="Danczak R."/>
            <person name="Wilkins M."/>
        </authorList>
    </citation>
    <scope>NUCLEOTIDE SEQUENCE [LARGE SCALE GENOMIC DNA]</scope>
    <source>
        <strain evidence="5">X2_MaxBin.013</strain>
    </source>
</reference>
<dbReference type="EMBL" id="WPAF01000002">
    <property type="protein sequence ID" value="KAF0135059.1"/>
    <property type="molecule type" value="Genomic_DNA"/>
</dbReference>
<dbReference type="InterPro" id="IPR039528">
    <property type="entry name" value="DPM1-like"/>
</dbReference>
<dbReference type="PANTHER" id="PTHR43398">
    <property type="entry name" value="DOLICHOL-PHOSPHATE MANNOSYLTRANSFERASE SUBUNIT 1"/>
    <property type="match status" value="1"/>
</dbReference>
<protein>
    <submittedName>
        <fullName evidence="5">Dolichol monophosphate mannose synthase</fullName>
    </submittedName>
</protein>
<evidence type="ECO:0000313" key="5">
    <source>
        <dbReference type="EMBL" id="KAF0135059.1"/>
    </source>
</evidence>
<dbReference type="PANTHER" id="PTHR43398:SF1">
    <property type="entry name" value="DOLICHOL-PHOSPHATE MANNOSYLTRANSFERASE SUBUNIT 1"/>
    <property type="match status" value="1"/>
</dbReference>
<evidence type="ECO:0000256" key="2">
    <source>
        <dbReference type="ARBA" id="ARBA00022676"/>
    </source>
</evidence>
<feature type="domain" description="Glycosyltransferase 2-like" evidence="4">
    <location>
        <begin position="3"/>
        <end position="158"/>
    </location>
</feature>
<dbReference type="AlphaFoldDB" id="A0A833L267"/>
<dbReference type="GO" id="GO:0006488">
    <property type="term" value="P:dolichol-linked oligosaccharide biosynthetic process"/>
    <property type="evidence" value="ECO:0007669"/>
    <property type="project" value="TreeGrafter"/>
</dbReference>
<dbReference type="Proteomes" id="UP000488506">
    <property type="component" value="Unassembled WGS sequence"/>
</dbReference>
<evidence type="ECO:0000313" key="6">
    <source>
        <dbReference type="Proteomes" id="UP000488506"/>
    </source>
</evidence>